<dbReference type="Pfam" id="PF01408">
    <property type="entry name" value="GFO_IDH_MocA"/>
    <property type="match status" value="1"/>
</dbReference>
<proteinExistence type="inferred from homology"/>
<evidence type="ECO:0000313" key="5">
    <source>
        <dbReference type="EMBL" id="AJQ93281.1"/>
    </source>
</evidence>
<reference evidence="5 6" key="1">
    <citation type="submission" date="2014-01" db="EMBL/GenBank/DDBJ databases">
        <title>Full genme sequencing of cellulolytic bacterium Gynuella sunshinyii YC6258T gen. nov., sp. nov.</title>
        <authorList>
            <person name="Khan H."/>
            <person name="Chung E.J."/>
            <person name="Chung Y.R."/>
        </authorList>
    </citation>
    <scope>NUCLEOTIDE SEQUENCE [LARGE SCALE GENOMIC DNA]</scope>
    <source>
        <strain evidence="5 6">YC6258</strain>
    </source>
</reference>
<sequence>MINLAIFGTGRIGTVHALNAAANPEANVKYLVDPVRSNHMTELAKKTAAIEADVDTVFADADVHGIVISSSTDSHADLLVQAARAGKAVFCEKPISLDFATTISTVESLEQSGIRCMMGFQRRYDPDFRTLKERLSNGTAGHIEHILMISRDPFPPPISYIKRSGGMFLDQSIHDLDMARYLLGEEIKTVYAVGNCLEDAAIGDAGDIDTAMITLTSISGRFVQISNSRRSAFGLEQRVEVVCSKEVLSIGNRLHSLLTIADHQGLTSSSPENYFIDRFAWSYKAEMQAFVELIETGTPALTNIRDGLEAQRLAVAALESMHTGKIVELER</sequence>
<dbReference type="InterPro" id="IPR036291">
    <property type="entry name" value="NAD(P)-bd_dom_sf"/>
</dbReference>
<comment type="similarity">
    <text evidence="1">Belongs to the Gfo/Idh/MocA family.</text>
</comment>
<evidence type="ECO:0000256" key="2">
    <source>
        <dbReference type="ARBA" id="ARBA00023002"/>
    </source>
</evidence>
<dbReference type="EC" id="1.1.1.18" evidence="5"/>
<dbReference type="OrthoDB" id="9801953at2"/>
<dbReference type="SUPFAM" id="SSF51735">
    <property type="entry name" value="NAD(P)-binding Rossmann-fold domains"/>
    <property type="match status" value="1"/>
</dbReference>
<dbReference type="AlphaFoldDB" id="A0A0C5VGI2"/>
<dbReference type="Pfam" id="PF22725">
    <property type="entry name" value="GFO_IDH_MocA_C3"/>
    <property type="match status" value="1"/>
</dbReference>
<dbReference type="STRING" id="1445510.YC6258_01233"/>
<dbReference type="Gene3D" id="3.30.360.10">
    <property type="entry name" value="Dihydrodipicolinate Reductase, domain 2"/>
    <property type="match status" value="1"/>
</dbReference>
<dbReference type="GO" id="GO:0050112">
    <property type="term" value="F:inositol 2-dehydrogenase (NAD+) activity"/>
    <property type="evidence" value="ECO:0007669"/>
    <property type="project" value="UniProtKB-EC"/>
</dbReference>
<gene>
    <name evidence="5" type="ORF">YC6258_01233</name>
</gene>
<evidence type="ECO:0000313" key="6">
    <source>
        <dbReference type="Proteomes" id="UP000032266"/>
    </source>
</evidence>
<evidence type="ECO:0000256" key="1">
    <source>
        <dbReference type="ARBA" id="ARBA00010928"/>
    </source>
</evidence>
<dbReference type="Proteomes" id="UP000032266">
    <property type="component" value="Chromosome"/>
</dbReference>
<dbReference type="PANTHER" id="PTHR42840:SF3">
    <property type="entry name" value="BINDING ROSSMANN FOLD OXIDOREDUCTASE, PUTATIVE (AFU_ORTHOLOGUE AFUA_2G10240)-RELATED"/>
    <property type="match status" value="1"/>
</dbReference>
<dbReference type="SUPFAM" id="SSF55347">
    <property type="entry name" value="Glyceraldehyde-3-phosphate dehydrogenase-like, C-terminal domain"/>
    <property type="match status" value="1"/>
</dbReference>
<dbReference type="InterPro" id="IPR055170">
    <property type="entry name" value="GFO_IDH_MocA-like_dom"/>
</dbReference>
<dbReference type="PANTHER" id="PTHR42840">
    <property type="entry name" value="NAD(P)-BINDING ROSSMANN-FOLD SUPERFAMILY PROTEIN-RELATED"/>
    <property type="match status" value="1"/>
</dbReference>
<accession>A0A0C5VGI2</accession>
<dbReference type="EMBL" id="CP007142">
    <property type="protein sequence ID" value="AJQ93281.1"/>
    <property type="molecule type" value="Genomic_DNA"/>
</dbReference>
<dbReference type="PATRIC" id="fig|1445510.3.peg.1203"/>
<protein>
    <submittedName>
        <fullName evidence="5">Putative dehydrogenase-related protein</fullName>
        <ecNumber evidence="5">1.1.1.18</ecNumber>
    </submittedName>
</protein>
<evidence type="ECO:0000259" key="3">
    <source>
        <dbReference type="Pfam" id="PF01408"/>
    </source>
</evidence>
<dbReference type="HOGENOM" id="CLU_023194_0_3_6"/>
<dbReference type="InterPro" id="IPR030827">
    <property type="entry name" value="Myo_inos_IolG"/>
</dbReference>
<dbReference type="GO" id="GO:0005737">
    <property type="term" value="C:cytoplasm"/>
    <property type="evidence" value="ECO:0007669"/>
    <property type="project" value="TreeGrafter"/>
</dbReference>
<dbReference type="NCBIfam" id="TIGR04380">
    <property type="entry name" value="myo_inos_iolG"/>
    <property type="match status" value="1"/>
</dbReference>
<dbReference type="KEGG" id="gsn:YC6258_01233"/>
<feature type="domain" description="GFO/IDH/MocA-like oxidoreductase" evidence="4">
    <location>
        <begin position="128"/>
        <end position="247"/>
    </location>
</feature>
<dbReference type="RefSeq" id="WP_044616127.1">
    <property type="nucleotide sequence ID" value="NZ_CP007142.1"/>
</dbReference>
<keyword evidence="6" id="KW-1185">Reference proteome</keyword>
<organism evidence="5 6">
    <name type="scientific">Gynuella sunshinyii YC6258</name>
    <dbReference type="NCBI Taxonomy" id="1445510"/>
    <lineage>
        <taxon>Bacteria</taxon>
        <taxon>Pseudomonadati</taxon>
        <taxon>Pseudomonadota</taxon>
        <taxon>Gammaproteobacteria</taxon>
        <taxon>Oceanospirillales</taxon>
        <taxon>Saccharospirillaceae</taxon>
        <taxon>Gynuella</taxon>
    </lineage>
</organism>
<evidence type="ECO:0000259" key="4">
    <source>
        <dbReference type="Pfam" id="PF22725"/>
    </source>
</evidence>
<dbReference type="Gene3D" id="3.40.50.720">
    <property type="entry name" value="NAD(P)-binding Rossmann-like Domain"/>
    <property type="match status" value="1"/>
</dbReference>
<dbReference type="InterPro" id="IPR000683">
    <property type="entry name" value="Gfo/Idh/MocA-like_OxRdtase_N"/>
</dbReference>
<dbReference type="GO" id="GO:0006740">
    <property type="term" value="P:NADPH regeneration"/>
    <property type="evidence" value="ECO:0007669"/>
    <property type="project" value="TreeGrafter"/>
</dbReference>
<name>A0A0C5VGI2_9GAMM</name>
<feature type="domain" description="Gfo/Idh/MocA-like oxidoreductase N-terminal" evidence="3">
    <location>
        <begin position="2"/>
        <end position="120"/>
    </location>
</feature>
<dbReference type="GO" id="GO:0000166">
    <property type="term" value="F:nucleotide binding"/>
    <property type="evidence" value="ECO:0007669"/>
    <property type="project" value="InterPro"/>
</dbReference>
<keyword evidence="2 5" id="KW-0560">Oxidoreductase</keyword>